<protein>
    <submittedName>
        <fullName evidence="1">Uncharacterized protein</fullName>
    </submittedName>
</protein>
<evidence type="ECO:0000313" key="1">
    <source>
        <dbReference type="EMBL" id="AFK36967.1"/>
    </source>
</evidence>
<accession>I3S9M5</accession>
<name>I3S9M5_LOTJA</name>
<organism evidence="1">
    <name type="scientific">Lotus japonicus</name>
    <name type="common">Lotus corniculatus var. japonicus</name>
    <dbReference type="NCBI Taxonomy" id="34305"/>
    <lineage>
        <taxon>Eukaryota</taxon>
        <taxon>Viridiplantae</taxon>
        <taxon>Streptophyta</taxon>
        <taxon>Embryophyta</taxon>
        <taxon>Tracheophyta</taxon>
        <taxon>Spermatophyta</taxon>
        <taxon>Magnoliopsida</taxon>
        <taxon>eudicotyledons</taxon>
        <taxon>Gunneridae</taxon>
        <taxon>Pentapetalae</taxon>
        <taxon>rosids</taxon>
        <taxon>fabids</taxon>
        <taxon>Fabales</taxon>
        <taxon>Fabaceae</taxon>
        <taxon>Papilionoideae</taxon>
        <taxon>50 kb inversion clade</taxon>
        <taxon>NPAAA clade</taxon>
        <taxon>Hologalegina</taxon>
        <taxon>robinioid clade</taxon>
        <taxon>Loteae</taxon>
        <taxon>Lotus</taxon>
    </lineage>
</organism>
<sequence>MEKGCENGENSILTIPFTELSLHQKKKSQALPTKVEKASELLLQA</sequence>
<proteinExistence type="evidence at transcript level"/>
<dbReference type="AlphaFoldDB" id="I3S9M5"/>
<dbReference type="EMBL" id="BT137172">
    <property type="protein sequence ID" value="AFK36967.1"/>
    <property type="molecule type" value="mRNA"/>
</dbReference>
<reference evidence="1" key="1">
    <citation type="submission" date="2012-05" db="EMBL/GenBank/DDBJ databases">
        <authorList>
            <person name="Krishnakumar V."/>
            <person name="Cheung F."/>
            <person name="Xiao Y."/>
            <person name="Chan A."/>
            <person name="Moskal W.A."/>
            <person name="Town C.D."/>
        </authorList>
    </citation>
    <scope>NUCLEOTIDE SEQUENCE</scope>
</reference>